<dbReference type="EMBL" id="FOYD01000007">
    <property type="protein sequence ID" value="SFQ85026.1"/>
    <property type="molecule type" value="Genomic_DNA"/>
</dbReference>
<evidence type="ECO:0000259" key="7">
    <source>
        <dbReference type="PROSITE" id="PS01124"/>
    </source>
</evidence>
<comment type="caution">
    <text evidence="6">Lacks conserved residue(s) required for the propagation of feature annotation.</text>
</comment>
<dbReference type="GO" id="GO:0005829">
    <property type="term" value="C:cytosol"/>
    <property type="evidence" value="ECO:0007669"/>
    <property type="project" value="TreeGrafter"/>
</dbReference>
<dbReference type="PROSITE" id="PS00041">
    <property type="entry name" value="HTH_ARAC_FAMILY_1"/>
    <property type="match status" value="1"/>
</dbReference>
<dbReference type="InterPro" id="IPR039420">
    <property type="entry name" value="WalR-like"/>
</dbReference>
<reference evidence="9 10" key="1">
    <citation type="submission" date="2016-10" db="EMBL/GenBank/DDBJ databases">
        <authorList>
            <person name="de Groot N.N."/>
        </authorList>
    </citation>
    <scope>NUCLEOTIDE SEQUENCE [LARGE SCALE GENOMIC DNA]</scope>
    <source>
        <strain evidence="9 10">JCM 18415</strain>
    </source>
</reference>
<dbReference type="InterPro" id="IPR011006">
    <property type="entry name" value="CheY-like_superfamily"/>
</dbReference>
<dbReference type="InterPro" id="IPR018060">
    <property type="entry name" value="HTH_AraC"/>
</dbReference>
<dbReference type="GO" id="GO:0032993">
    <property type="term" value="C:protein-DNA complex"/>
    <property type="evidence" value="ECO:0007669"/>
    <property type="project" value="TreeGrafter"/>
</dbReference>
<dbReference type="PROSITE" id="PS50110">
    <property type="entry name" value="RESPONSE_REGULATORY"/>
    <property type="match status" value="1"/>
</dbReference>
<accession>A0A1I6BVR5</accession>
<feature type="domain" description="Response regulatory" evidence="8">
    <location>
        <begin position="11"/>
        <end position="127"/>
    </location>
</feature>
<dbReference type="PROSITE" id="PS01124">
    <property type="entry name" value="HTH_ARAC_FAMILY_2"/>
    <property type="match status" value="1"/>
</dbReference>
<evidence type="ECO:0000256" key="2">
    <source>
        <dbReference type="ARBA" id="ARBA00023012"/>
    </source>
</evidence>
<dbReference type="InterPro" id="IPR009057">
    <property type="entry name" value="Homeodomain-like_sf"/>
</dbReference>
<dbReference type="PRINTS" id="PR00032">
    <property type="entry name" value="HTHARAC"/>
</dbReference>
<dbReference type="InterPro" id="IPR020449">
    <property type="entry name" value="Tscrpt_reg_AraC-type_HTH"/>
</dbReference>
<dbReference type="Gene3D" id="3.40.50.2300">
    <property type="match status" value="1"/>
</dbReference>
<keyword evidence="1" id="KW-0597">Phosphoprotein</keyword>
<dbReference type="Pfam" id="PF00072">
    <property type="entry name" value="Response_reg"/>
    <property type="match status" value="1"/>
</dbReference>
<dbReference type="STRING" id="1002526.SAMN05216578_10739"/>
<gene>
    <name evidence="9" type="ORF">SAMN05216578_10739</name>
</gene>
<dbReference type="Gene3D" id="1.10.10.60">
    <property type="entry name" value="Homeodomain-like"/>
    <property type="match status" value="2"/>
</dbReference>
<keyword evidence="4 9" id="KW-0238">DNA-binding</keyword>
<dbReference type="SMART" id="SM00342">
    <property type="entry name" value="HTH_ARAC"/>
    <property type="match status" value="1"/>
</dbReference>
<dbReference type="PANTHER" id="PTHR48111">
    <property type="entry name" value="REGULATOR OF RPOS"/>
    <property type="match status" value="1"/>
</dbReference>
<dbReference type="PANTHER" id="PTHR48111:SF1">
    <property type="entry name" value="TWO-COMPONENT RESPONSE REGULATOR ORR33"/>
    <property type="match status" value="1"/>
</dbReference>
<evidence type="ECO:0000259" key="8">
    <source>
        <dbReference type="PROSITE" id="PS50110"/>
    </source>
</evidence>
<feature type="domain" description="HTH araC/xylS-type" evidence="7">
    <location>
        <begin position="154"/>
        <end position="252"/>
    </location>
</feature>
<evidence type="ECO:0000256" key="1">
    <source>
        <dbReference type="ARBA" id="ARBA00022553"/>
    </source>
</evidence>
<dbReference type="AlphaFoldDB" id="A0A1I6BVR5"/>
<dbReference type="Pfam" id="PF12833">
    <property type="entry name" value="HTH_18"/>
    <property type="match status" value="1"/>
</dbReference>
<evidence type="ECO:0000256" key="4">
    <source>
        <dbReference type="ARBA" id="ARBA00023125"/>
    </source>
</evidence>
<dbReference type="Proteomes" id="UP000242815">
    <property type="component" value="Unassembled WGS sequence"/>
</dbReference>
<keyword evidence="5" id="KW-0804">Transcription</keyword>
<dbReference type="InterPro" id="IPR001789">
    <property type="entry name" value="Sig_transdc_resp-reg_receiver"/>
</dbReference>
<evidence type="ECO:0000256" key="3">
    <source>
        <dbReference type="ARBA" id="ARBA00023015"/>
    </source>
</evidence>
<dbReference type="Gene3D" id="6.10.250.690">
    <property type="match status" value="1"/>
</dbReference>
<dbReference type="OrthoDB" id="8874570at2"/>
<dbReference type="RefSeq" id="WP_090539383.1">
    <property type="nucleotide sequence ID" value="NZ_FOYD01000007.1"/>
</dbReference>
<evidence type="ECO:0000313" key="10">
    <source>
        <dbReference type="Proteomes" id="UP000242815"/>
    </source>
</evidence>
<dbReference type="GO" id="GO:0000156">
    <property type="term" value="F:phosphorelay response regulator activity"/>
    <property type="evidence" value="ECO:0007669"/>
    <property type="project" value="TreeGrafter"/>
</dbReference>
<proteinExistence type="predicted"/>
<sequence length="262" mass="29501">MGGTRTLKESHILLIHPRPEELRVLLSQMQSAGVRISMATTSQQGLQRAQALPPDLILLNVQMPKMDGLTLCRLLRETPAARHIPIIFLSTVSTVEDRLQGFALGAVDYVTQPFVPEEVMARICIHLARGVQRTEQRDPPDQQLPQDADEITLRAAMRLIDQQLDAPPPLREIARLVGTHGKRLTTIFRRYLGVTVYAYIREQRLRKSQELLASSNATIQDIADLIGFRSAANFATSFRERTGMTPSVFRKQIREMKQWGGA</sequence>
<dbReference type="GO" id="GO:0000976">
    <property type="term" value="F:transcription cis-regulatory region binding"/>
    <property type="evidence" value="ECO:0007669"/>
    <property type="project" value="TreeGrafter"/>
</dbReference>
<protein>
    <submittedName>
        <fullName evidence="9">DNA-binding response regulator, OmpR family, contains REC and winged-helix (WHTH) domain</fullName>
    </submittedName>
</protein>
<evidence type="ECO:0000256" key="6">
    <source>
        <dbReference type="PROSITE-ProRule" id="PRU00169"/>
    </source>
</evidence>
<keyword evidence="2" id="KW-0902">Two-component regulatory system</keyword>
<organism evidence="9 10">
    <name type="scientific">Halopseudomonas formosensis</name>
    <dbReference type="NCBI Taxonomy" id="1002526"/>
    <lineage>
        <taxon>Bacteria</taxon>
        <taxon>Pseudomonadati</taxon>
        <taxon>Pseudomonadota</taxon>
        <taxon>Gammaproteobacteria</taxon>
        <taxon>Pseudomonadales</taxon>
        <taxon>Pseudomonadaceae</taxon>
        <taxon>Halopseudomonas</taxon>
    </lineage>
</organism>
<dbReference type="SUPFAM" id="SSF52172">
    <property type="entry name" value="CheY-like"/>
    <property type="match status" value="1"/>
</dbReference>
<name>A0A1I6BVR5_9GAMM</name>
<dbReference type="SMART" id="SM00448">
    <property type="entry name" value="REC"/>
    <property type="match status" value="1"/>
</dbReference>
<evidence type="ECO:0000313" key="9">
    <source>
        <dbReference type="EMBL" id="SFQ85026.1"/>
    </source>
</evidence>
<evidence type="ECO:0000256" key="5">
    <source>
        <dbReference type="ARBA" id="ARBA00023163"/>
    </source>
</evidence>
<dbReference type="GO" id="GO:0009893">
    <property type="term" value="P:positive regulation of metabolic process"/>
    <property type="evidence" value="ECO:0007669"/>
    <property type="project" value="UniProtKB-ARBA"/>
</dbReference>
<dbReference type="GO" id="GO:0003700">
    <property type="term" value="F:DNA-binding transcription factor activity"/>
    <property type="evidence" value="ECO:0007669"/>
    <property type="project" value="InterPro"/>
</dbReference>
<dbReference type="SUPFAM" id="SSF46689">
    <property type="entry name" value="Homeodomain-like"/>
    <property type="match status" value="2"/>
</dbReference>
<keyword evidence="3" id="KW-0805">Transcription regulation</keyword>
<dbReference type="InterPro" id="IPR018062">
    <property type="entry name" value="HTH_AraC-typ_CS"/>
</dbReference>